<dbReference type="PANTHER" id="PTHR30632">
    <property type="entry name" value="MOLYBDATE-BINDING PERIPLASMIC PROTEIN"/>
    <property type="match status" value="1"/>
</dbReference>
<dbReference type="PROSITE" id="PS51257">
    <property type="entry name" value="PROKAR_LIPOPROTEIN"/>
    <property type="match status" value="1"/>
</dbReference>
<keyword evidence="6" id="KW-1185">Reference proteome</keyword>
<comment type="similarity">
    <text evidence="1">Belongs to the bacterial solute-binding protein ModA family.</text>
</comment>
<dbReference type="OrthoDB" id="9785015at2"/>
<dbReference type="GO" id="GO:0030973">
    <property type="term" value="F:molybdate ion binding"/>
    <property type="evidence" value="ECO:0007669"/>
    <property type="project" value="TreeGrafter"/>
</dbReference>
<keyword evidence="2 4" id="KW-0479">Metal-binding</keyword>
<dbReference type="InterPro" id="IPR005950">
    <property type="entry name" value="ModA"/>
</dbReference>
<evidence type="ECO:0000256" key="3">
    <source>
        <dbReference type="ARBA" id="ARBA00022729"/>
    </source>
</evidence>
<dbReference type="Pfam" id="PF13531">
    <property type="entry name" value="SBP_bac_11"/>
    <property type="match status" value="1"/>
</dbReference>
<dbReference type="GO" id="GO:0015689">
    <property type="term" value="P:molybdate ion transport"/>
    <property type="evidence" value="ECO:0007669"/>
    <property type="project" value="InterPro"/>
</dbReference>
<dbReference type="AlphaFoldDB" id="A0A1H9XFC9"/>
<protein>
    <submittedName>
        <fullName evidence="5">Molybdate transport system substrate-binding protein</fullName>
    </submittedName>
</protein>
<accession>A0A1H9XFC9</accession>
<keyword evidence="4" id="KW-0500">Molybdenum</keyword>
<feature type="binding site" evidence="4">
    <location>
        <position position="204"/>
    </location>
    <ligand>
        <name>molybdate</name>
        <dbReference type="ChEBI" id="CHEBI:36264"/>
    </ligand>
</feature>
<dbReference type="STRING" id="587636.SAMN05216199_3701"/>
<reference evidence="6" key="1">
    <citation type="submission" date="2016-10" db="EMBL/GenBank/DDBJ databases">
        <authorList>
            <person name="Varghese N."/>
            <person name="Submissions S."/>
        </authorList>
    </citation>
    <scope>NUCLEOTIDE SEQUENCE [LARGE SCALE GENOMIC DNA]</scope>
    <source>
        <strain evidence="6">CGMCC 1.6963</strain>
    </source>
</reference>
<sequence length="265" mass="27139">MTRLRARAASRLRGGVVATLLLATAVTGGCTTESRLTAGGAPQRTSTVTVLAAASLTDPLTSLARQYERAHDGVTVALSFGSSTTLAQQVAEGAPADVVAFAGTPALDQLPKDATDQGGRATIARNTMEIATPPDNPGGVRSLADLARPDLDVVLCASTVPCGKAADMVLSRAGITPHVVSREVDVKATLAKVRLGEADAAVVYHSDVVSAGDTVKGVVIPTAQNTTLDYPLVWLNTKPDTTGFAELVRGTEGRAALTRAGFLAP</sequence>
<evidence type="ECO:0000256" key="2">
    <source>
        <dbReference type="ARBA" id="ARBA00022723"/>
    </source>
</evidence>
<evidence type="ECO:0000313" key="6">
    <source>
        <dbReference type="Proteomes" id="UP000199019"/>
    </source>
</evidence>
<feature type="binding site" evidence="4">
    <location>
        <position position="83"/>
    </location>
    <ligand>
        <name>molybdate</name>
        <dbReference type="ChEBI" id="CHEBI:36264"/>
    </ligand>
</feature>
<evidence type="ECO:0000313" key="5">
    <source>
        <dbReference type="EMBL" id="SES44825.1"/>
    </source>
</evidence>
<organism evidence="5 6">
    <name type="scientific">Pedococcus cremeus</name>
    <dbReference type="NCBI Taxonomy" id="587636"/>
    <lineage>
        <taxon>Bacteria</taxon>
        <taxon>Bacillati</taxon>
        <taxon>Actinomycetota</taxon>
        <taxon>Actinomycetes</taxon>
        <taxon>Micrococcales</taxon>
        <taxon>Intrasporangiaceae</taxon>
        <taxon>Pedococcus</taxon>
    </lineage>
</organism>
<dbReference type="GO" id="GO:0046872">
    <property type="term" value="F:metal ion binding"/>
    <property type="evidence" value="ECO:0007669"/>
    <property type="project" value="UniProtKB-KW"/>
</dbReference>
<dbReference type="Proteomes" id="UP000199019">
    <property type="component" value="Unassembled WGS sequence"/>
</dbReference>
<dbReference type="PANTHER" id="PTHR30632:SF0">
    <property type="entry name" value="SULFATE-BINDING PROTEIN"/>
    <property type="match status" value="1"/>
</dbReference>
<dbReference type="InterPro" id="IPR050682">
    <property type="entry name" value="ModA/WtpA"/>
</dbReference>
<keyword evidence="3" id="KW-0732">Signal</keyword>
<dbReference type="RefSeq" id="WP_091761513.1">
    <property type="nucleotide sequence ID" value="NZ_FOHB01000008.1"/>
</dbReference>
<dbReference type="NCBIfam" id="TIGR01256">
    <property type="entry name" value="modA"/>
    <property type="match status" value="1"/>
</dbReference>
<feature type="binding site" evidence="4">
    <location>
        <position position="55"/>
    </location>
    <ligand>
        <name>molybdate</name>
        <dbReference type="ChEBI" id="CHEBI:36264"/>
    </ligand>
</feature>
<dbReference type="Gene3D" id="3.40.190.10">
    <property type="entry name" value="Periplasmic binding protein-like II"/>
    <property type="match status" value="2"/>
</dbReference>
<dbReference type="PIRSF" id="PIRSF004846">
    <property type="entry name" value="ModA"/>
    <property type="match status" value="1"/>
</dbReference>
<dbReference type="EMBL" id="FOHB01000008">
    <property type="protein sequence ID" value="SES44825.1"/>
    <property type="molecule type" value="Genomic_DNA"/>
</dbReference>
<dbReference type="SUPFAM" id="SSF53850">
    <property type="entry name" value="Periplasmic binding protein-like II"/>
    <property type="match status" value="1"/>
</dbReference>
<evidence type="ECO:0000256" key="4">
    <source>
        <dbReference type="PIRSR" id="PIRSR004846-1"/>
    </source>
</evidence>
<evidence type="ECO:0000256" key="1">
    <source>
        <dbReference type="ARBA" id="ARBA00009175"/>
    </source>
</evidence>
<gene>
    <name evidence="5" type="ORF">SAMN05216199_3701</name>
</gene>
<feature type="binding site" evidence="4">
    <location>
        <position position="186"/>
    </location>
    <ligand>
        <name>molybdate</name>
        <dbReference type="ChEBI" id="CHEBI:36264"/>
    </ligand>
</feature>
<name>A0A1H9XFC9_9MICO</name>
<proteinExistence type="inferred from homology"/>